<feature type="transmembrane region" description="Helical" evidence="6">
    <location>
        <begin position="1130"/>
        <end position="1159"/>
    </location>
</feature>
<keyword evidence="6" id="KW-1133">Transmembrane helix</keyword>
<feature type="compositionally biased region" description="Acidic residues" evidence="5">
    <location>
        <begin position="808"/>
        <end position="819"/>
    </location>
</feature>
<evidence type="ECO:0000313" key="8">
    <source>
        <dbReference type="Proteomes" id="UP000070457"/>
    </source>
</evidence>
<dbReference type="PATRIC" id="fig|1617426.3.peg.372"/>
<keyword evidence="6" id="KW-0812">Transmembrane</keyword>
<dbReference type="Pfam" id="PF18884">
    <property type="entry name" value="TSP3_bac"/>
    <property type="match status" value="4"/>
</dbReference>
<dbReference type="GO" id="GO:0005509">
    <property type="term" value="F:calcium ion binding"/>
    <property type="evidence" value="ECO:0007669"/>
    <property type="project" value="InterPro"/>
</dbReference>
<feature type="compositionally biased region" description="Acidic residues" evidence="5">
    <location>
        <begin position="786"/>
        <end position="800"/>
    </location>
</feature>
<comment type="caution">
    <text evidence="7">The sequence shown here is derived from an EMBL/GenBank/DDBJ whole genome shotgun (WGS) entry which is preliminary data.</text>
</comment>
<dbReference type="Gene3D" id="2.60.40.1120">
    <property type="entry name" value="Carboxypeptidase-like, regulatory domain"/>
    <property type="match status" value="2"/>
</dbReference>
<feature type="compositionally biased region" description="Pro residues" evidence="5">
    <location>
        <begin position="445"/>
        <end position="457"/>
    </location>
</feature>
<dbReference type="STRING" id="1617426.TR69_WS6001000372"/>
<name>A0A136LXI2_9BACT</name>
<dbReference type="InterPro" id="IPR028974">
    <property type="entry name" value="TSP_type-3_rpt"/>
</dbReference>
<feature type="compositionally biased region" description="Low complexity" evidence="5">
    <location>
        <begin position="754"/>
        <end position="785"/>
    </location>
</feature>
<dbReference type="PANTHER" id="PTHR33683:SF46">
    <property type="entry name" value="SUSHI DOMAIN-CONTAINING PROTEIN"/>
    <property type="match status" value="1"/>
</dbReference>
<organism evidence="7 8">
    <name type="scientific">candidate division WS6 bacterium OLB20</name>
    <dbReference type="NCBI Taxonomy" id="1617426"/>
    <lineage>
        <taxon>Bacteria</taxon>
        <taxon>Candidatus Dojkabacteria</taxon>
    </lineage>
</organism>
<evidence type="ECO:0000313" key="7">
    <source>
        <dbReference type="EMBL" id="KXK26370.1"/>
    </source>
</evidence>
<feature type="region of interest" description="Disordered" evidence="5">
    <location>
        <begin position="424"/>
        <end position="457"/>
    </location>
</feature>
<comment type="subcellular location">
    <subcellularLocation>
        <location evidence="1">Secreted</location>
    </subcellularLocation>
</comment>
<dbReference type="SUPFAM" id="SSF49464">
    <property type="entry name" value="Carboxypeptidase regulatory domain-like"/>
    <property type="match status" value="2"/>
</dbReference>
<accession>A0A136LXI2</accession>
<evidence type="ECO:0000256" key="5">
    <source>
        <dbReference type="SAM" id="MobiDB-lite"/>
    </source>
</evidence>
<dbReference type="Pfam" id="PF13620">
    <property type="entry name" value="CarboxypepD_reg"/>
    <property type="match status" value="2"/>
</dbReference>
<gene>
    <name evidence="7" type="ORF">TR69_WS6001000372</name>
</gene>
<feature type="compositionally biased region" description="Pro residues" evidence="5">
    <location>
        <begin position="709"/>
        <end position="753"/>
    </location>
</feature>
<dbReference type="EMBL" id="JYNZ01000003">
    <property type="protein sequence ID" value="KXK26370.1"/>
    <property type="molecule type" value="Genomic_DNA"/>
</dbReference>
<sequence>MYAQRVNSSGTVLWGADGVVTDIGSSLGFLHTITTDGSGNTFTAWQTNGNVHAQMYDSSGVKQWGATGLQLLPSGATSSFDPPQVAYSGGHLFVSFRDVANTTYYLQKISTAGTTQFAGTGVDLNVSFTNIRSTLISDGNGGVIHDIDYITRIDSNGNELWQTSGAGVYRNMTILENDTVFVSGHGTCFGGSAWDIVGSKFRLSDGAQTSPDVCIGTASGNQQYPHTFISSDDRQPIVYWQDFRSSPTGIYAQKLSFEENQISTNFLNYEFYKESTVESIRGYFGAEQFAVGLIYGSTDPNQILNIHITPSEYRLFDVTVDMTEDRIWSISFGQSVSGEVTYIGNLLSQEGVISPAVTIYAVKSPGHNAVRYCPSATNLGEIQTACVGGTTYIESDPELTTVSINGVDHWRLENAVSGGIRSFTAAAPTNTPTATSTPTDTPTPTYTPTPSPTPTPVPGGVYYHAIDYDGDYGLLEMTTGQITDTDSFTVTNVPGGYTYWGMSGLVYDPLTCNMYSLARLDDGNSYYFFSLASVDIAAKELTIIGDTGEAVSNLTFDSSGNLFGVTGNGSTNPHSLVQIDKNTGIATVVHSFSDTPGPNNDNYGNTLAVNPSDQKAYYLSGYNLDRLFVSIDTDGNNESVIGYTEDGTTPSEAATVIVYNEDLGGFYMIDWSENIYEVTPAGIETLVTAFNSSSLNDIKGLAEVSCTPAPTPTPSPTPTNTPTPTFSPTPSFTPSPTPTLTPTPSPTTSPSPSPTVTVTSVPSSTPTTTPSNTTSVTATPTPTGDTEVDTDGDGITDSEELVLGTDPDNPDTDGDGLEDGLELEIRTDPLEVDSDGDGLTDGFEYNFSDPEGVHQLDPTKADTDMNGVTDGDEDFDSDGLDTLQELAEETDILSPDTDGDGLYDGEEVAGCIYYQDTTDCSDTTFEPKDPLVADNDLNFSVRPARPTLSPGIPALPQTGSDRPFSALTETLASVYSSVSTAFVEGSDDVIPAILATGSAATTAVTVLSYPRFIPYAFLWFKRRKKEHPWGVVYDGADRKPIPFAAIRLRSESGAFIKEAISDLDGRYSLPAAPGIYRISAEQTGYQNSQESISLTQENEIVNKDIRLIPEEGTSSHNRLFRESLSSLNRIVFYAGLSISIVATIVSPILVNFAILFVYATQIIVLNRVSPNKAGSLKDSQGNPIQGAFIRLFSVSEGRQIDLKLSDRHGRYLFNVQPGDYLLKVDHPGYQLHKSDSNPPVVTNGNGELFLAVRPDKSGLIRQAILLEKSAASLTDMHGIQRFGTLGG</sequence>
<evidence type="ECO:0000256" key="4">
    <source>
        <dbReference type="ARBA" id="ARBA00022837"/>
    </source>
</evidence>
<evidence type="ECO:0000256" key="3">
    <source>
        <dbReference type="ARBA" id="ARBA00022729"/>
    </source>
</evidence>
<dbReference type="Gene3D" id="4.10.1080.10">
    <property type="entry name" value="TSP type-3 repeat"/>
    <property type="match status" value="1"/>
</dbReference>
<evidence type="ECO:0000256" key="2">
    <source>
        <dbReference type="ARBA" id="ARBA00022525"/>
    </source>
</evidence>
<evidence type="ECO:0000256" key="6">
    <source>
        <dbReference type="SAM" id="Phobius"/>
    </source>
</evidence>
<feature type="region of interest" description="Disordered" evidence="5">
    <location>
        <begin position="706"/>
        <end position="819"/>
    </location>
</feature>
<dbReference type="Proteomes" id="UP000070457">
    <property type="component" value="Unassembled WGS sequence"/>
</dbReference>
<dbReference type="InterPro" id="IPR059100">
    <property type="entry name" value="TSP3_bac"/>
</dbReference>
<dbReference type="PANTHER" id="PTHR33683">
    <property type="entry name" value="1, PUTATIVE-RELATED"/>
    <property type="match status" value="1"/>
</dbReference>
<dbReference type="InterPro" id="IPR008969">
    <property type="entry name" value="CarboxyPept-like_regulatory"/>
</dbReference>
<keyword evidence="6" id="KW-0472">Membrane</keyword>
<proteinExistence type="predicted"/>
<dbReference type="SUPFAM" id="SSF63825">
    <property type="entry name" value="YWTD domain"/>
    <property type="match status" value="1"/>
</dbReference>
<keyword evidence="3" id="KW-0732">Signal</keyword>
<evidence type="ECO:0000256" key="1">
    <source>
        <dbReference type="ARBA" id="ARBA00004613"/>
    </source>
</evidence>
<protein>
    <submittedName>
        <fullName evidence="7">Uncharacterized protein</fullName>
    </submittedName>
</protein>
<keyword evidence="4" id="KW-0106">Calcium</keyword>
<reference evidence="7 8" key="1">
    <citation type="submission" date="2015-02" db="EMBL/GenBank/DDBJ databases">
        <title>Improved understanding of the partial-nitritation anammox process through 23 genomes representing the majority of the microbial community.</title>
        <authorList>
            <person name="Speth D.R."/>
            <person name="In T Zandt M."/>
            <person name="Guerrero Cruz S."/>
            <person name="Jetten M.S."/>
            <person name="Dutilh B.E."/>
        </authorList>
    </citation>
    <scope>NUCLEOTIDE SEQUENCE [LARGE SCALE GENOMIC DNA]</scope>
    <source>
        <strain evidence="7">OLB20</strain>
    </source>
</reference>
<feature type="compositionally biased region" description="Low complexity" evidence="5">
    <location>
        <begin position="424"/>
        <end position="444"/>
    </location>
</feature>
<keyword evidence="2" id="KW-0964">Secreted</keyword>